<protein>
    <submittedName>
        <fullName evidence="1">Rv1535 domain-containing protein</fullName>
    </submittedName>
</protein>
<reference evidence="1 2" key="1">
    <citation type="submission" date="2024-10" db="EMBL/GenBank/DDBJ databases">
        <title>The Natural Products Discovery Center: Release of the First 8490 Sequenced Strains for Exploring Actinobacteria Biosynthetic Diversity.</title>
        <authorList>
            <person name="Kalkreuter E."/>
            <person name="Kautsar S.A."/>
            <person name="Yang D."/>
            <person name="Bader C.D."/>
            <person name="Teijaro C.N."/>
            <person name="Fluegel L."/>
            <person name="Davis C.M."/>
            <person name="Simpson J.R."/>
            <person name="Lauterbach L."/>
            <person name="Steele A.D."/>
            <person name="Gui C."/>
            <person name="Meng S."/>
            <person name="Li G."/>
            <person name="Viehrig K."/>
            <person name="Ye F."/>
            <person name="Su P."/>
            <person name="Kiefer A.F."/>
            <person name="Nichols A."/>
            <person name="Cepeda A.J."/>
            <person name="Yan W."/>
            <person name="Fan B."/>
            <person name="Jiang Y."/>
            <person name="Adhikari A."/>
            <person name="Zheng C.-J."/>
            <person name="Schuster L."/>
            <person name="Cowan T.M."/>
            <person name="Smanski M.J."/>
            <person name="Chevrette M.G."/>
            <person name="De Carvalho L.P.S."/>
            <person name="Shen B."/>
        </authorList>
    </citation>
    <scope>NUCLEOTIDE SEQUENCE [LARGE SCALE GENOMIC DNA]</scope>
    <source>
        <strain evidence="1 2">NPDC002593</strain>
    </source>
</reference>
<dbReference type="EMBL" id="JBIAQY010000045">
    <property type="protein sequence ID" value="MFF3575252.1"/>
    <property type="molecule type" value="Genomic_DNA"/>
</dbReference>
<dbReference type="RefSeq" id="WP_245567775.1">
    <property type="nucleotide sequence ID" value="NZ_JBIAQY010000045.1"/>
</dbReference>
<keyword evidence="2" id="KW-1185">Reference proteome</keyword>
<accession>A0ABW6SG50</accession>
<dbReference type="NCBIfam" id="NF040653">
    <property type="entry name" value="Rv1535_dom"/>
    <property type="match status" value="1"/>
</dbReference>
<name>A0ABW6SG50_9NOCA</name>
<comment type="caution">
    <text evidence="1">The sequence shown here is derived from an EMBL/GenBank/DDBJ whole genome shotgun (WGS) entry which is preliminary data.</text>
</comment>
<organism evidence="1 2">
    <name type="scientific">Nocardia jiangxiensis</name>
    <dbReference type="NCBI Taxonomy" id="282685"/>
    <lineage>
        <taxon>Bacteria</taxon>
        <taxon>Bacillati</taxon>
        <taxon>Actinomycetota</taxon>
        <taxon>Actinomycetes</taxon>
        <taxon>Mycobacteriales</taxon>
        <taxon>Nocardiaceae</taxon>
        <taxon>Nocardia</taxon>
    </lineage>
</organism>
<sequence>MTSTDMGIRSDPLTSALTQVLTVPLRQLYAVLLRLEVIEIVD</sequence>
<evidence type="ECO:0000313" key="1">
    <source>
        <dbReference type="EMBL" id="MFF3575252.1"/>
    </source>
</evidence>
<gene>
    <name evidence="1" type="ORF">ACFYXQ_46740</name>
</gene>
<dbReference type="Proteomes" id="UP001601992">
    <property type="component" value="Unassembled WGS sequence"/>
</dbReference>
<proteinExistence type="predicted"/>
<evidence type="ECO:0000313" key="2">
    <source>
        <dbReference type="Proteomes" id="UP001601992"/>
    </source>
</evidence>